<feature type="region of interest" description="Disordered" evidence="1">
    <location>
        <begin position="50"/>
        <end position="92"/>
    </location>
</feature>
<name>A0A964WS39_9HYPH</name>
<evidence type="ECO:0000313" key="4">
    <source>
        <dbReference type="Proteomes" id="UP000773614"/>
    </source>
</evidence>
<reference evidence="3" key="1">
    <citation type="submission" date="2019-03" db="EMBL/GenBank/DDBJ databases">
        <title>Afifella sp. nov., isolated from activated sludge.</title>
        <authorList>
            <person name="Li Q."/>
            <person name="Liu Y."/>
        </authorList>
    </citation>
    <scope>NUCLEOTIDE SEQUENCE</scope>
    <source>
        <strain evidence="3">L72</strain>
    </source>
</reference>
<accession>A0A964WS39</accession>
<dbReference type="EMBL" id="SPKJ01000004">
    <property type="protein sequence ID" value="MYZ46564.1"/>
    <property type="molecule type" value="Genomic_DNA"/>
</dbReference>
<sequence>MFIDETWAKTDMARTHGRGRRVERLLAGMPHGHWKKTTCVGALTLRGMMRPSSSAGRATAAPSRPRSERCPSPGCAPATWSSWTSSPATRGRGRALNKAAGASLLFLPPYSPGFNPIENAFAKLNSLLRRAAERPVEARWASIGPIADAFSPAGCASSFSACG</sequence>
<dbReference type="InterPro" id="IPR038717">
    <property type="entry name" value="Tc1-like_DDE_dom"/>
</dbReference>
<feature type="domain" description="Tc1-like transposase DDE" evidence="2">
    <location>
        <begin position="98"/>
        <end position="130"/>
    </location>
</feature>
<keyword evidence="4" id="KW-1185">Reference proteome</keyword>
<evidence type="ECO:0000256" key="1">
    <source>
        <dbReference type="SAM" id="MobiDB-lite"/>
    </source>
</evidence>
<dbReference type="Proteomes" id="UP000773614">
    <property type="component" value="Unassembled WGS sequence"/>
</dbReference>
<protein>
    <recommendedName>
        <fullName evidence="2">Tc1-like transposase DDE domain-containing protein</fullName>
    </recommendedName>
</protein>
<proteinExistence type="predicted"/>
<evidence type="ECO:0000259" key="2">
    <source>
        <dbReference type="Pfam" id="PF13358"/>
    </source>
</evidence>
<feature type="compositionally biased region" description="Low complexity" evidence="1">
    <location>
        <begin position="70"/>
        <end position="89"/>
    </location>
</feature>
<dbReference type="Gene3D" id="3.30.420.10">
    <property type="entry name" value="Ribonuclease H-like superfamily/Ribonuclease H"/>
    <property type="match status" value="1"/>
</dbReference>
<evidence type="ECO:0000313" key="3">
    <source>
        <dbReference type="EMBL" id="MYZ46564.1"/>
    </source>
</evidence>
<dbReference type="InterPro" id="IPR036397">
    <property type="entry name" value="RNaseH_sf"/>
</dbReference>
<dbReference type="GO" id="GO:0003676">
    <property type="term" value="F:nucleic acid binding"/>
    <property type="evidence" value="ECO:0007669"/>
    <property type="project" value="InterPro"/>
</dbReference>
<dbReference type="Pfam" id="PF13358">
    <property type="entry name" value="DDE_3"/>
    <property type="match status" value="1"/>
</dbReference>
<organism evidence="3 4">
    <name type="scientific">Propylenella binzhouense</name>
    <dbReference type="NCBI Taxonomy" id="2555902"/>
    <lineage>
        <taxon>Bacteria</taxon>
        <taxon>Pseudomonadati</taxon>
        <taxon>Pseudomonadota</taxon>
        <taxon>Alphaproteobacteria</taxon>
        <taxon>Hyphomicrobiales</taxon>
        <taxon>Propylenellaceae</taxon>
        <taxon>Propylenella</taxon>
    </lineage>
</organism>
<dbReference type="OrthoDB" id="565387at2"/>
<comment type="caution">
    <text evidence="3">The sequence shown here is derived from an EMBL/GenBank/DDBJ whole genome shotgun (WGS) entry which is preliminary data.</text>
</comment>
<dbReference type="AlphaFoldDB" id="A0A964WS39"/>
<gene>
    <name evidence="3" type="ORF">E4O86_02360</name>
</gene>